<evidence type="ECO:0000313" key="2">
    <source>
        <dbReference type="EMBL" id="CCX29541.1"/>
    </source>
</evidence>
<sequence length="68" mass="7563">MVTEIIALVLLAAGTSDSIYYDVETTRCSPRGRLLSARFSVVLYGSDKPTMVEDTAWYINNAVWLCSK</sequence>
<name>U4LQF7_PYROM</name>
<dbReference type="AlphaFoldDB" id="U4LQF7"/>
<feature type="chain" id="PRO_5004651675" evidence="1">
    <location>
        <begin position="19"/>
        <end position="68"/>
    </location>
</feature>
<reference evidence="2 3" key="1">
    <citation type="journal article" date="2013" name="PLoS Genet.">
        <title>The genome and development-dependent transcriptomes of Pyronema confluens: a window into fungal evolution.</title>
        <authorList>
            <person name="Traeger S."/>
            <person name="Altegoer F."/>
            <person name="Freitag M."/>
            <person name="Gabaldon T."/>
            <person name="Kempken F."/>
            <person name="Kumar A."/>
            <person name="Marcet-Houben M."/>
            <person name="Poggeler S."/>
            <person name="Stajich J.E."/>
            <person name="Nowrousian M."/>
        </authorList>
    </citation>
    <scope>NUCLEOTIDE SEQUENCE [LARGE SCALE GENOMIC DNA]</scope>
    <source>
        <strain evidence="3">CBS 100304</strain>
        <tissue evidence="2">Vegetative mycelium</tissue>
    </source>
</reference>
<dbReference type="Proteomes" id="UP000018144">
    <property type="component" value="Unassembled WGS sequence"/>
</dbReference>
<feature type="signal peptide" evidence="1">
    <location>
        <begin position="1"/>
        <end position="18"/>
    </location>
</feature>
<keyword evidence="3" id="KW-1185">Reference proteome</keyword>
<evidence type="ECO:0000256" key="1">
    <source>
        <dbReference type="SAM" id="SignalP"/>
    </source>
</evidence>
<gene>
    <name evidence="2" type="ORF">PCON_05612</name>
</gene>
<organism evidence="2 3">
    <name type="scientific">Pyronema omphalodes (strain CBS 100304)</name>
    <name type="common">Pyronema confluens</name>
    <dbReference type="NCBI Taxonomy" id="1076935"/>
    <lineage>
        <taxon>Eukaryota</taxon>
        <taxon>Fungi</taxon>
        <taxon>Dikarya</taxon>
        <taxon>Ascomycota</taxon>
        <taxon>Pezizomycotina</taxon>
        <taxon>Pezizomycetes</taxon>
        <taxon>Pezizales</taxon>
        <taxon>Pyronemataceae</taxon>
        <taxon>Pyronema</taxon>
    </lineage>
</organism>
<keyword evidence="1" id="KW-0732">Signal</keyword>
<protein>
    <submittedName>
        <fullName evidence="2">Uncharacterized protein</fullName>
    </submittedName>
</protein>
<proteinExistence type="predicted"/>
<evidence type="ECO:0000313" key="3">
    <source>
        <dbReference type="Proteomes" id="UP000018144"/>
    </source>
</evidence>
<accession>U4LQF7</accession>
<dbReference type="EMBL" id="HF935279">
    <property type="protein sequence ID" value="CCX29541.1"/>
    <property type="molecule type" value="Genomic_DNA"/>
</dbReference>